<sequence length="79" mass="9336">MLTDLERAELTEQMASVRSKMNFICDLLHVELMETSILSDLDAKQEREQLLVKKVRDLSKVIEYYVMNHKLLPIKSREK</sequence>
<dbReference type="OrthoDB" id="9890567at2"/>
<organism evidence="1 2">
    <name type="scientific">Chryseolinea serpens</name>
    <dbReference type="NCBI Taxonomy" id="947013"/>
    <lineage>
        <taxon>Bacteria</taxon>
        <taxon>Pseudomonadati</taxon>
        <taxon>Bacteroidota</taxon>
        <taxon>Cytophagia</taxon>
        <taxon>Cytophagales</taxon>
        <taxon>Fulvivirgaceae</taxon>
        <taxon>Chryseolinea</taxon>
    </lineage>
</organism>
<dbReference type="EMBL" id="FQWQ01000004">
    <property type="protein sequence ID" value="SHH72673.1"/>
    <property type="molecule type" value="Genomic_DNA"/>
</dbReference>
<reference evidence="1 2" key="1">
    <citation type="submission" date="2016-11" db="EMBL/GenBank/DDBJ databases">
        <authorList>
            <person name="Jaros S."/>
            <person name="Januszkiewicz K."/>
            <person name="Wedrychowicz H."/>
        </authorList>
    </citation>
    <scope>NUCLEOTIDE SEQUENCE [LARGE SCALE GENOMIC DNA]</scope>
    <source>
        <strain evidence="1 2">DSM 24574</strain>
    </source>
</reference>
<evidence type="ECO:0000313" key="1">
    <source>
        <dbReference type="EMBL" id="SHH72673.1"/>
    </source>
</evidence>
<gene>
    <name evidence="1" type="ORF">SAMN04488109_4987</name>
</gene>
<dbReference type="AlphaFoldDB" id="A0A1M5VCN0"/>
<dbReference type="RefSeq" id="WP_073139841.1">
    <property type="nucleotide sequence ID" value="NZ_FQWQ01000004.1"/>
</dbReference>
<evidence type="ECO:0000313" key="2">
    <source>
        <dbReference type="Proteomes" id="UP000184212"/>
    </source>
</evidence>
<name>A0A1M5VCN0_9BACT</name>
<protein>
    <submittedName>
        <fullName evidence="1">Uncharacterized protein</fullName>
    </submittedName>
</protein>
<dbReference type="Proteomes" id="UP000184212">
    <property type="component" value="Unassembled WGS sequence"/>
</dbReference>
<accession>A0A1M5VCN0</accession>
<keyword evidence="2" id="KW-1185">Reference proteome</keyword>
<proteinExistence type="predicted"/>